<evidence type="ECO:0000259" key="1">
    <source>
        <dbReference type="PROSITE" id="PS51352"/>
    </source>
</evidence>
<dbReference type="EMBL" id="CZDF01000171">
    <property type="protein sequence ID" value="CUR34288.1"/>
    <property type="molecule type" value="Genomic_DNA"/>
</dbReference>
<dbReference type="RefSeq" id="WP_072720749.1">
    <property type="nucleotide sequence ID" value="NZ_LN889812.1"/>
</dbReference>
<sequence>MQGTLIHSYAPDFELPGVDDEVHHLARYLEEYRAVVVIFMCNHCPYVRFYLNRLKQLQQEYQEQGVILVGINANDSSQYPDDSFENMKIFAEEQKLNFPYIRDITQEVAHCFGASHTPEIFLLDHQGIIRYRGLIDDNPTSAEAVTTPYLKNAIAQLLNNQPITPEHTDSIGCSIKWRH</sequence>
<dbReference type="PANTHER" id="PTHR43640:SF1">
    <property type="entry name" value="THIOREDOXIN-DEPENDENT PEROXIREDOXIN"/>
    <property type="match status" value="1"/>
</dbReference>
<evidence type="ECO:0000313" key="3">
    <source>
        <dbReference type="Proteomes" id="UP000184315"/>
    </source>
</evidence>
<dbReference type="Pfam" id="PF00578">
    <property type="entry name" value="AhpC-TSA"/>
    <property type="match status" value="1"/>
</dbReference>
<name>A0A1J1LP08_9CYAN</name>
<dbReference type="Gene3D" id="3.40.30.10">
    <property type="entry name" value="Glutaredoxin"/>
    <property type="match status" value="1"/>
</dbReference>
<dbReference type="PROSITE" id="PS51352">
    <property type="entry name" value="THIOREDOXIN_2"/>
    <property type="match status" value="1"/>
</dbReference>
<protein>
    <recommendedName>
        <fullName evidence="1">Thioredoxin domain-containing protein</fullName>
    </recommendedName>
</protein>
<keyword evidence="3" id="KW-1185">Reference proteome</keyword>
<dbReference type="InterPro" id="IPR047262">
    <property type="entry name" value="PRX-like1"/>
</dbReference>
<dbReference type="InterPro" id="IPR036249">
    <property type="entry name" value="Thioredoxin-like_sf"/>
</dbReference>
<dbReference type="InterPro" id="IPR000866">
    <property type="entry name" value="AhpC/TSA"/>
</dbReference>
<gene>
    <name evidence="2" type="ORF">PL9214640295</name>
</gene>
<dbReference type="AlphaFoldDB" id="A0A1J1LP08"/>
<dbReference type="Proteomes" id="UP000184315">
    <property type="component" value="Unassembled WGS sequence"/>
</dbReference>
<accession>A0A1J1LP08</accession>
<organism evidence="2 3">
    <name type="scientific">Planktothrix tepida PCC 9214</name>
    <dbReference type="NCBI Taxonomy" id="671072"/>
    <lineage>
        <taxon>Bacteria</taxon>
        <taxon>Bacillati</taxon>
        <taxon>Cyanobacteriota</taxon>
        <taxon>Cyanophyceae</taxon>
        <taxon>Oscillatoriophycideae</taxon>
        <taxon>Oscillatoriales</taxon>
        <taxon>Microcoleaceae</taxon>
        <taxon>Planktothrix</taxon>
    </lineage>
</organism>
<dbReference type="GO" id="GO:0016491">
    <property type="term" value="F:oxidoreductase activity"/>
    <property type="evidence" value="ECO:0007669"/>
    <property type="project" value="InterPro"/>
</dbReference>
<dbReference type="STRING" id="671072.PL9214640295"/>
<evidence type="ECO:0000313" key="2">
    <source>
        <dbReference type="EMBL" id="CUR34288.1"/>
    </source>
</evidence>
<reference evidence="3" key="1">
    <citation type="submission" date="2015-10" db="EMBL/GenBank/DDBJ databases">
        <authorList>
            <person name="Regsiter A."/>
            <person name="william w."/>
        </authorList>
    </citation>
    <scope>NUCLEOTIDE SEQUENCE [LARGE SCALE GENOMIC DNA]</scope>
</reference>
<dbReference type="CDD" id="cd02969">
    <property type="entry name" value="PRX_like1"/>
    <property type="match status" value="1"/>
</dbReference>
<dbReference type="GO" id="GO:0016209">
    <property type="term" value="F:antioxidant activity"/>
    <property type="evidence" value="ECO:0007669"/>
    <property type="project" value="InterPro"/>
</dbReference>
<dbReference type="PANTHER" id="PTHR43640">
    <property type="entry name" value="OS07G0260300 PROTEIN"/>
    <property type="match status" value="1"/>
</dbReference>
<dbReference type="OrthoDB" id="9809746at2"/>
<dbReference type="SUPFAM" id="SSF52833">
    <property type="entry name" value="Thioredoxin-like"/>
    <property type="match status" value="1"/>
</dbReference>
<feature type="domain" description="Thioredoxin" evidence="1">
    <location>
        <begin position="4"/>
        <end position="159"/>
    </location>
</feature>
<proteinExistence type="predicted"/>
<dbReference type="InterPro" id="IPR013766">
    <property type="entry name" value="Thioredoxin_domain"/>
</dbReference>